<name>A0A7D8HDI3_9BACI</name>
<dbReference type="Proteomes" id="UP000194422">
    <property type="component" value="Unassembled WGS sequence"/>
</dbReference>
<accession>A0A7D8HDI3</accession>
<sequence>MSLFFSSKPYFMQNKKQLMAALVPHLLIVVLIPLIHQFQLSLKLSQVFLLQVVL</sequence>
<evidence type="ECO:0000313" key="1">
    <source>
        <dbReference type="EMBL" id="SME18849.1"/>
    </source>
</evidence>
<evidence type="ECO:0000313" key="2">
    <source>
        <dbReference type="Proteomes" id="UP000194422"/>
    </source>
</evidence>
<reference evidence="1 2" key="1">
    <citation type="submission" date="2017-04" db="EMBL/GenBank/DDBJ databases">
        <authorList>
            <person name="Criscuolo A."/>
        </authorList>
    </citation>
    <scope>NUCLEOTIDE SEQUENCE [LARGE SCALE GENOMIC DNA]</scope>
    <source>
        <strain evidence="1">16-00174</strain>
    </source>
</reference>
<proteinExistence type="predicted"/>
<dbReference type="AlphaFoldDB" id="A0A7D8HDI3"/>
<protein>
    <submittedName>
        <fullName evidence="1">Uncharacterized protein</fullName>
    </submittedName>
</protein>
<gene>
    <name evidence="1" type="ORF">BACERE00174_03870</name>
</gene>
<organism evidence="1 2">
    <name type="scientific">Bacillus paranthracis</name>
    <dbReference type="NCBI Taxonomy" id="2026186"/>
    <lineage>
        <taxon>Bacteria</taxon>
        <taxon>Bacillati</taxon>
        <taxon>Bacillota</taxon>
        <taxon>Bacilli</taxon>
        <taxon>Bacillales</taxon>
        <taxon>Bacillaceae</taxon>
        <taxon>Bacillus</taxon>
        <taxon>Bacillus cereus group</taxon>
    </lineage>
</organism>
<dbReference type="EMBL" id="FWYW01000083">
    <property type="protein sequence ID" value="SME18849.1"/>
    <property type="molecule type" value="Genomic_DNA"/>
</dbReference>
<comment type="caution">
    <text evidence="1">The sequence shown here is derived from an EMBL/GenBank/DDBJ whole genome shotgun (WGS) entry which is preliminary data.</text>
</comment>